<dbReference type="Proteomes" id="UP000574390">
    <property type="component" value="Unassembled WGS sequence"/>
</dbReference>
<dbReference type="EMBL" id="JABANM010013970">
    <property type="protein sequence ID" value="KAF4733450.1"/>
    <property type="molecule type" value="Genomic_DNA"/>
</dbReference>
<proteinExistence type="predicted"/>
<keyword evidence="1" id="KW-0175">Coiled coil</keyword>
<feature type="domain" description="Dynein heavy chain ATP-binding dynein motor region" evidence="2">
    <location>
        <begin position="1"/>
        <end position="79"/>
    </location>
</feature>
<sequence length="135" mass="15124">MITPVGLEDQLLNLVVSMEKPDLAAEKARVILEGAENKKQLEEIEDKILKVLSSSQGNILEDETAIQVLSASKVLSNEIAEKQSEAEQTEMRIDKARNCYVPVAEQVSILFFCIADLAQIDPMYQYSLPFFVSLY</sequence>
<accession>A0A7J6SMS0</accession>
<dbReference type="GO" id="GO:0051959">
    <property type="term" value="F:dynein light intermediate chain binding"/>
    <property type="evidence" value="ECO:0007669"/>
    <property type="project" value="InterPro"/>
</dbReference>
<dbReference type="GO" id="GO:0045505">
    <property type="term" value="F:dynein intermediate chain binding"/>
    <property type="evidence" value="ECO:0007669"/>
    <property type="project" value="InterPro"/>
</dbReference>
<dbReference type="Gene3D" id="1.10.8.1220">
    <property type="match status" value="1"/>
</dbReference>
<gene>
    <name evidence="3" type="primary">DNAH7</name>
    <name evidence="3" type="ORF">FOZ62_011983</name>
</gene>
<dbReference type="InterPro" id="IPR035706">
    <property type="entry name" value="AAA_9"/>
</dbReference>
<dbReference type="PANTHER" id="PTHR22878:SF70">
    <property type="entry name" value="DYNEIN HEAVY CHAIN 2, AXONEMAL"/>
    <property type="match status" value="1"/>
</dbReference>
<reference evidence="3 4" key="1">
    <citation type="submission" date="2020-04" db="EMBL/GenBank/DDBJ databases">
        <title>Perkinsus olseni comparative genomics.</title>
        <authorList>
            <person name="Bogema D.R."/>
        </authorList>
    </citation>
    <scope>NUCLEOTIDE SEQUENCE [LARGE SCALE GENOMIC DNA]</scope>
    <source>
        <strain evidence="3">ATCC PRA-205</strain>
    </source>
</reference>
<comment type="caution">
    <text evidence="3">The sequence shown here is derived from an EMBL/GenBank/DDBJ whole genome shotgun (WGS) entry which is preliminary data.</text>
</comment>
<evidence type="ECO:0000256" key="1">
    <source>
        <dbReference type="SAM" id="Coils"/>
    </source>
</evidence>
<dbReference type="Gene3D" id="1.20.920.20">
    <property type="match status" value="1"/>
</dbReference>
<feature type="non-terminal residue" evidence="3">
    <location>
        <position position="1"/>
    </location>
</feature>
<protein>
    <submittedName>
        <fullName evidence="3">Dynein heavy chain 7, axonemal</fullName>
    </submittedName>
</protein>
<name>A0A7J6SMS0_PEROL</name>
<dbReference type="InterPro" id="IPR026983">
    <property type="entry name" value="DHC"/>
</dbReference>
<evidence type="ECO:0000313" key="4">
    <source>
        <dbReference type="Proteomes" id="UP000574390"/>
    </source>
</evidence>
<dbReference type="AlphaFoldDB" id="A0A7J6SMS0"/>
<dbReference type="PANTHER" id="PTHR22878">
    <property type="entry name" value="DYNEIN HEAVY CHAIN 6, AXONEMAL-LIKE-RELATED"/>
    <property type="match status" value="1"/>
</dbReference>
<dbReference type="GO" id="GO:0030286">
    <property type="term" value="C:dynein complex"/>
    <property type="evidence" value="ECO:0007669"/>
    <property type="project" value="InterPro"/>
</dbReference>
<evidence type="ECO:0000259" key="2">
    <source>
        <dbReference type="Pfam" id="PF12781"/>
    </source>
</evidence>
<dbReference type="Pfam" id="PF12781">
    <property type="entry name" value="AAA_9"/>
    <property type="match status" value="1"/>
</dbReference>
<evidence type="ECO:0000313" key="3">
    <source>
        <dbReference type="EMBL" id="KAF4733450.1"/>
    </source>
</evidence>
<feature type="coiled-coil region" evidence="1">
    <location>
        <begin position="72"/>
        <end position="99"/>
    </location>
</feature>
<organism evidence="3 4">
    <name type="scientific">Perkinsus olseni</name>
    <name type="common">Perkinsus atlanticus</name>
    <dbReference type="NCBI Taxonomy" id="32597"/>
    <lineage>
        <taxon>Eukaryota</taxon>
        <taxon>Sar</taxon>
        <taxon>Alveolata</taxon>
        <taxon>Perkinsozoa</taxon>
        <taxon>Perkinsea</taxon>
        <taxon>Perkinsida</taxon>
        <taxon>Perkinsidae</taxon>
        <taxon>Perkinsus</taxon>
    </lineage>
</organism>
<dbReference type="GO" id="GO:0007018">
    <property type="term" value="P:microtubule-based movement"/>
    <property type="evidence" value="ECO:0007669"/>
    <property type="project" value="InterPro"/>
</dbReference>